<dbReference type="AlphaFoldDB" id="A0A7T8H1Q3"/>
<gene>
    <name evidence="1" type="ORF">FKW44_016416</name>
</gene>
<protein>
    <submittedName>
        <fullName evidence="1">Uncharacterized protein</fullName>
    </submittedName>
</protein>
<dbReference type="EMBL" id="CP045900">
    <property type="protein sequence ID" value="QQP41912.1"/>
    <property type="molecule type" value="Genomic_DNA"/>
</dbReference>
<reference evidence="2" key="1">
    <citation type="submission" date="2021-01" db="EMBL/GenBank/DDBJ databases">
        <title>Caligus Genome Assembly.</title>
        <authorList>
            <person name="Gallardo-Escarate C."/>
        </authorList>
    </citation>
    <scope>NUCLEOTIDE SEQUENCE [LARGE SCALE GENOMIC DNA]</scope>
</reference>
<dbReference type="Proteomes" id="UP000595437">
    <property type="component" value="Chromosome 11"/>
</dbReference>
<keyword evidence="2" id="KW-1185">Reference proteome</keyword>
<name>A0A7T8H1Q3_CALRO</name>
<sequence>ESTNPIGGIGGKSVNTQLSKCLQESTNQIVGIVEKSVKTQLSKCRQDYIQ</sequence>
<accession>A0A7T8H1Q3</accession>
<evidence type="ECO:0000313" key="1">
    <source>
        <dbReference type="EMBL" id="QQP41912.1"/>
    </source>
</evidence>
<evidence type="ECO:0000313" key="2">
    <source>
        <dbReference type="Proteomes" id="UP000595437"/>
    </source>
</evidence>
<organism evidence="1 2">
    <name type="scientific">Caligus rogercresseyi</name>
    <name type="common">Sea louse</name>
    <dbReference type="NCBI Taxonomy" id="217165"/>
    <lineage>
        <taxon>Eukaryota</taxon>
        <taxon>Metazoa</taxon>
        <taxon>Ecdysozoa</taxon>
        <taxon>Arthropoda</taxon>
        <taxon>Crustacea</taxon>
        <taxon>Multicrustacea</taxon>
        <taxon>Hexanauplia</taxon>
        <taxon>Copepoda</taxon>
        <taxon>Siphonostomatoida</taxon>
        <taxon>Caligidae</taxon>
        <taxon>Caligus</taxon>
    </lineage>
</organism>
<proteinExistence type="predicted"/>
<feature type="non-terminal residue" evidence="1">
    <location>
        <position position="1"/>
    </location>
</feature>